<evidence type="ECO:0000256" key="2">
    <source>
        <dbReference type="SAM" id="SignalP"/>
    </source>
</evidence>
<feature type="compositionally biased region" description="Basic and acidic residues" evidence="1">
    <location>
        <begin position="52"/>
        <end position="65"/>
    </location>
</feature>
<sequence length="85" mass="9770">MKFKRQTITGILFFFALFTSVMCSVDEDHKDVKRIPPAQVSEEIEENIEEENSNKDDKNTAELKPVKNQGGFKHPHAHTRGHPHL</sequence>
<evidence type="ECO:0000313" key="3">
    <source>
        <dbReference type="EMBL" id="TBU06849.1"/>
    </source>
</evidence>
<reference evidence="3 4" key="1">
    <citation type="submission" date="2017-12" db="EMBL/GenBank/DDBJ databases">
        <authorList>
            <person name="Pombert J.-F."/>
            <person name="Haag K.L."/>
            <person name="Ebert D."/>
        </authorList>
    </citation>
    <scope>NUCLEOTIDE SEQUENCE [LARGE SCALE GENOMIC DNA]</scope>
    <source>
        <strain evidence="3">IL-BN-2</strain>
    </source>
</reference>
<dbReference type="Proteomes" id="UP000293045">
    <property type="component" value="Unassembled WGS sequence"/>
</dbReference>
<gene>
    <name evidence="3" type="ORF">CWI39_0414p0030</name>
</gene>
<evidence type="ECO:0008006" key="5">
    <source>
        <dbReference type="Google" id="ProtNLM"/>
    </source>
</evidence>
<name>A0A4Q9LFM9_9MICR</name>
<organism evidence="3 4">
    <name type="scientific">Hamiltosporidium magnivora</name>
    <dbReference type="NCBI Taxonomy" id="148818"/>
    <lineage>
        <taxon>Eukaryota</taxon>
        <taxon>Fungi</taxon>
        <taxon>Fungi incertae sedis</taxon>
        <taxon>Microsporidia</taxon>
        <taxon>Dubosqiidae</taxon>
        <taxon>Hamiltosporidium</taxon>
    </lineage>
</organism>
<feature type="compositionally biased region" description="Acidic residues" evidence="1">
    <location>
        <begin position="42"/>
        <end position="51"/>
    </location>
</feature>
<dbReference type="AlphaFoldDB" id="A0A4Q9LFM9"/>
<accession>A0A4Q9LFM9</accession>
<evidence type="ECO:0000256" key="1">
    <source>
        <dbReference type="SAM" id="MobiDB-lite"/>
    </source>
</evidence>
<feature type="signal peptide" evidence="2">
    <location>
        <begin position="1"/>
        <end position="23"/>
    </location>
</feature>
<comment type="caution">
    <text evidence="3">The sequence shown here is derived from an EMBL/GenBank/DDBJ whole genome shotgun (WGS) entry which is preliminary data.</text>
</comment>
<dbReference type="EMBL" id="PIXR01000414">
    <property type="protein sequence ID" value="TBU06849.1"/>
    <property type="molecule type" value="Genomic_DNA"/>
</dbReference>
<dbReference type="VEuPathDB" id="MicrosporidiaDB:CWI39_0414p0030"/>
<proteinExistence type="predicted"/>
<evidence type="ECO:0000313" key="4">
    <source>
        <dbReference type="Proteomes" id="UP000293045"/>
    </source>
</evidence>
<feature type="region of interest" description="Disordered" evidence="1">
    <location>
        <begin position="42"/>
        <end position="85"/>
    </location>
</feature>
<protein>
    <recommendedName>
        <fullName evidence="5">Secreted protein</fullName>
    </recommendedName>
</protein>
<feature type="compositionally biased region" description="Basic residues" evidence="1">
    <location>
        <begin position="73"/>
        <end position="85"/>
    </location>
</feature>
<feature type="chain" id="PRO_5020927229" description="Secreted protein" evidence="2">
    <location>
        <begin position="24"/>
        <end position="85"/>
    </location>
</feature>
<keyword evidence="2" id="KW-0732">Signal</keyword>